<keyword evidence="6" id="KW-0624">Polysaccharide degradation</keyword>
<evidence type="ECO:0000313" key="11">
    <source>
        <dbReference type="Proteomes" id="UP001362899"/>
    </source>
</evidence>
<comment type="caution">
    <text evidence="10">The sequence shown here is derived from an EMBL/GenBank/DDBJ whole genome shotgun (WGS) entry which is preliminary data.</text>
</comment>
<keyword evidence="5 7" id="KW-0326">Glycosidase</keyword>
<reference evidence="10 11" key="1">
    <citation type="journal article" date="2023" name="Elife">
        <title>Identification of key yeast species and microbe-microbe interactions impacting larval growth of Drosophila in the wild.</title>
        <authorList>
            <person name="Mure A."/>
            <person name="Sugiura Y."/>
            <person name="Maeda R."/>
            <person name="Honda K."/>
            <person name="Sakurai N."/>
            <person name="Takahashi Y."/>
            <person name="Watada M."/>
            <person name="Katoh T."/>
            <person name="Gotoh A."/>
            <person name="Gotoh Y."/>
            <person name="Taniguchi I."/>
            <person name="Nakamura K."/>
            <person name="Hayashi T."/>
            <person name="Katayama T."/>
            <person name="Uemura T."/>
            <person name="Hattori Y."/>
        </authorList>
    </citation>
    <scope>NUCLEOTIDE SEQUENCE [LARGE SCALE GENOMIC DNA]</scope>
    <source>
        <strain evidence="10 11">SB-73</strain>
    </source>
</reference>
<dbReference type="GO" id="GO:0008061">
    <property type="term" value="F:chitin binding"/>
    <property type="evidence" value="ECO:0007669"/>
    <property type="project" value="InterPro"/>
</dbReference>
<dbReference type="AlphaFoldDB" id="A0AAV5RPZ0"/>
<dbReference type="InterPro" id="IPR017853">
    <property type="entry name" value="GH"/>
</dbReference>
<evidence type="ECO:0000256" key="7">
    <source>
        <dbReference type="RuleBase" id="RU000489"/>
    </source>
</evidence>
<dbReference type="Proteomes" id="UP001362899">
    <property type="component" value="Unassembled WGS sequence"/>
</dbReference>
<dbReference type="PROSITE" id="PS51910">
    <property type="entry name" value="GH18_2"/>
    <property type="match status" value="1"/>
</dbReference>
<dbReference type="InterPro" id="IPR001223">
    <property type="entry name" value="Glyco_hydro18_cat"/>
</dbReference>
<evidence type="ECO:0000256" key="6">
    <source>
        <dbReference type="ARBA" id="ARBA00023326"/>
    </source>
</evidence>
<evidence type="ECO:0000256" key="1">
    <source>
        <dbReference type="ARBA" id="ARBA00000822"/>
    </source>
</evidence>
<protein>
    <submittedName>
        <fullName evidence="10">Chitinase</fullName>
    </submittedName>
</protein>
<gene>
    <name evidence="10" type="ORF">DASB73_041500</name>
</gene>
<sequence length="334" mass="37939">MVLAAYFANWSIYSKNYLPDQLPLDVLTHVIYAFFKPNAKTGSVELSDPWSDVEIKLPSNQLGCINEFHRLQELPENNFKLLLSVGGYTYSPDLTAIFTDSTKRHTFVESIVALVCKYKFDGVDVDWEYPESKKHGDIYVTLLKELRSGLDSINPELQLSVAAPAGKHVLENMNLPAMDRYLSFWNVMTYDFAGGWSPKVAYSSNLYGEYPSGQSVIEYYTRYVRRNKINLGISLYKLTFPNAYKLRGKFSGTPVQTALSLSNNTTGLYDSEYGCAYDIGQDVFECFDNAESIKNKAIYCRKVGLLGAFFWDGSADLRGRDSLIRRFNEELKLK</sequence>
<dbReference type="PROSITE" id="PS01095">
    <property type="entry name" value="GH18_1"/>
    <property type="match status" value="1"/>
</dbReference>
<evidence type="ECO:0000313" key="10">
    <source>
        <dbReference type="EMBL" id="GMM53187.1"/>
    </source>
</evidence>
<evidence type="ECO:0000256" key="3">
    <source>
        <dbReference type="ARBA" id="ARBA00023024"/>
    </source>
</evidence>
<dbReference type="SMART" id="SM00636">
    <property type="entry name" value="Glyco_18"/>
    <property type="match status" value="1"/>
</dbReference>
<keyword evidence="11" id="KW-1185">Reference proteome</keyword>
<evidence type="ECO:0000259" key="9">
    <source>
        <dbReference type="PROSITE" id="PS51910"/>
    </source>
</evidence>
<comment type="catalytic activity">
    <reaction evidence="1">
        <text>Random endo-hydrolysis of N-acetyl-beta-D-glucosaminide (1-&gt;4)-beta-linkages in chitin and chitodextrins.</text>
        <dbReference type="EC" id="3.2.1.14"/>
    </reaction>
</comment>
<evidence type="ECO:0000256" key="8">
    <source>
        <dbReference type="RuleBase" id="RU004453"/>
    </source>
</evidence>
<dbReference type="PANTHER" id="PTHR11177">
    <property type="entry name" value="CHITINASE"/>
    <property type="match status" value="1"/>
</dbReference>
<proteinExistence type="inferred from homology"/>
<dbReference type="GO" id="GO:0008843">
    <property type="term" value="F:endochitinase activity"/>
    <property type="evidence" value="ECO:0007669"/>
    <property type="project" value="UniProtKB-EC"/>
</dbReference>
<dbReference type="InterPro" id="IPR001579">
    <property type="entry name" value="Glyco_hydro_18_chit_AS"/>
</dbReference>
<dbReference type="EMBL" id="BTGC01000008">
    <property type="protein sequence ID" value="GMM53187.1"/>
    <property type="molecule type" value="Genomic_DNA"/>
</dbReference>
<organism evidence="10 11">
    <name type="scientific">Starmerella bacillaris</name>
    <name type="common">Yeast</name>
    <name type="synonym">Candida zemplinina</name>
    <dbReference type="NCBI Taxonomy" id="1247836"/>
    <lineage>
        <taxon>Eukaryota</taxon>
        <taxon>Fungi</taxon>
        <taxon>Dikarya</taxon>
        <taxon>Ascomycota</taxon>
        <taxon>Saccharomycotina</taxon>
        <taxon>Dipodascomycetes</taxon>
        <taxon>Dipodascales</taxon>
        <taxon>Trichomonascaceae</taxon>
        <taxon>Starmerella</taxon>
    </lineage>
</organism>
<dbReference type="GO" id="GO:0005576">
    <property type="term" value="C:extracellular region"/>
    <property type="evidence" value="ECO:0007669"/>
    <property type="project" value="TreeGrafter"/>
</dbReference>
<dbReference type="GO" id="GO:0000272">
    <property type="term" value="P:polysaccharide catabolic process"/>
    <property type="evidence" value="ECO:0007669"/>
    <property type="project" value="UniProtKB-KW"/>
</dbReference>
<dbReference type="GO" id="GO:0006032">
    <property type="term" value="P:chitin catabolic process"/>
    <property type="evidence" value="ECO:0007669"/>
    <property type="project" value="UniProtKB-KW"/>
</dbReference>
<feature type="domain" description="GH18" evidence="9">
    <location>
        <begin position="1"/>
        <end position="334"/>
    </location>
</feature>
<evidence type="ECO:0000256" key="2">
    <source>
        <dbReference type="ARBA" id="ARBA00022801"/>
    </source>
</evidence>
<comment type="similarity">
    <text evidence="8">Belongs to the glycosyl hydrolase 18 family.</text>
</comment>
<dbReference type="PANTHER" id="PTHR11177:SF317">
    <property type="entry name" value="CHITINASE 12-RELATED"/>
    <property type="match status" value="1"/>
</dbReference>
<keyword evidence="4" id="KW-0119">Carbohydrate metabolism</keyword>
<evidence type="ECO:0000256" key="5">
    <source>
        <dbReference type="ARBA" id="ARBA00023295"/>
    </source>
</evidence>
<keyword evidence="3" id="KW-0146">Chitin degradation</keyword>
<keyword evidence="2 7" id="KW-0378">Hydrolase</keyword>
<dbReference type="Pfam" id="PF00704">
    <property type="entry name" value="Glyco_hydro_18"/>
    <property type="match status" value="1"/>
</dbReference>
<evidence type="ECO:0000256" key="4">
    <source>
        <dbReference type="ARBA" id="ARBA00023277"/>
    </source>
</evidence>
<dbReference type="SUPFAM" id="SSF51445">
    <property type="entry name" value="(Trans)glycosidases"/>
    <property type="match status" value="1"/>
</dbReference>
<dbReference type="Gene3D" id="3.20.20.80">
    <property type="entry name" value="Glycosidases"/>
    <property type="match status" value="1"/>
</dbReference>
<dbReference type="InterPro" id="IPR011583">
    <property type="entry name" value="Chitinase_II/V-like_cat"/>
</dbReference>
<name>A0AAV5RPZ0_STABA</name>
<dbReference type="InterPro" id="IPR050314">
    <property type="entry name" value="Glycosyl_Hydrlase_18"/>
</dbReference>
<accession>A0AAV5RPZ0</accession>